<evidence type="ECO:0000256" key="1">
    <source>
        <dbReference type="SAM" id="MobiDB-lite"/>
    </source>
</evidence>
<dbReference type="Proteomes" id="UP001605036">
    <property type="component" value="Unassembled WGS sequence"/>
</dbReference>
<keyword evidence="3" id="KW-1185">Reference proteome</keyword>
<dbReference type="EMBL" id="JBHFFA010000003">
    <property type="protein sequence ID" value="KAL2635829.1"/>
    <property type="molecule type" value="Genomic_DNA"/>
</dbReference>
<gene>
    <name evidence="2" type="ORF">R1flu_007308</name>
</gene>
<organism evidence="2 3">
    <name type="scientific">Riccia fluitans</name>
    <dbReference type="NCBI Taxonomy" id="41844"/>
    <lineage>
        <taxon>Eukaryota</taxon>
        <taxon>Viridiplantae</taxon>
        <taxon>Streptophyta</taxon>
        <taxon>Embryophyta</taxon>
        <taxon>Marchantiophyta</taxon>
        <taxon>Marchantiopsida</taxon>
        <taxon>Marchantiidae</taxon>
        <taxon>Marchantiales</taxon>
        <taxon>Ricciaceae</taxon>
        <taxon>Riccia</taxon>
    </lineage>
</organism>
<evidence type="ECO:0000313" key="2">
    <source>
        <dbReference type="EMBL" id="KAL2635829.1"/>
    </source>
</evidence>
<evidence type="ECO:0000313" key="3">
    <source>
        <dbReference type="Proteomes" id="UP001605036"/>
    </source>
</evidence>
<proteinExistence type="predicted"/>
<feature type="compositionally biased region" description="Basic and acidic residues" evidence="1">
    <location>
        <begin position="1"/>
        <end position="27"/>
    </location>
</feature>
<feature type="region of interest" description="Disordered" evidence="1">
    <location>
        <begin position="1"/>
        <end position="35"/>
    </location>
</feature>
<protein>
    <submittedName>
        <fullName evidence="2">Uncharacterized protein</fullName>
    </submittedName>
</protein>
<reference evidence="2 3" key="1">
    <citation type="submission" date="2024-09" db="EMBL/GenBank/DDBJ databases">
        <title>Chromosome-scale assembly of Riccia fluitans.</title>
        <authorList>
            <person name="Paukszto L."/>
            <person name="Sawicki J."/>
            <person name="Karawczyk K."/>
            <person name="Piernik-Szablinska J."/>
            <person name="Szczecinska M."/>
            <person name="Mazdziarz M."/>
        </authorList>
    </citation>
    <scope>NUCLEOTIDE SEQUENCE [LARGE SCALE GENOMIC DNA]</scope>
    <source>
        <strain evidence="2">Rf_01</strain>
        <tissue evidence="2">Aerial parts of the thallus</tissue>
    </source>
</reference>
<comment type="caution">
    <text evidence="2">The sequence shown here is derived from an EMBL/GenBank/DDBJ whole genome shotgun (WGS) entry which is preliminary data.</text>
</comment>
<name>A0ABD1Z163_9MARC</name>
<sequence>MTRIIHEKKERASEEESKARKEEKETDAPLLSINTEGKKPVRKAWRAWFLPSEEEDREDRFFCFFYSRKTSTTDFYREEGS</sequence>
<accession>A0ABD1Z163</accession>
<dbReference type="AlphaFoldDB" id="A0ABD1Z163"/>